<dbReference type="CDD" id="cd06558">
    <property type="entry name" value="crotonase-like"/>
    <property type="match status" value="1"/>
</dbReference>
<dbReference type="InterPro" id="IPR014748">
    <property type="entry name" value="Enoyl-CoA_hydra_C"/>
</dbReference>
<evidence type="ECO:0000256" key="1">
    <source>
        <dbReference type="ARBA" id="ARBA00005254"/>
    </source>
</evidence>
<evidence type="ECO:0000313" key="2">
    <source>
        <dbReference type="EMBL" id="ODQ94393.1"/>
    </source>
</evidence>
<gene>
    <name evidence="2" type="ORF">BHQ17_09405</name>
</gene>
<dbReference type="PANTHER" id="PTHR42964">
    <property type="entry name" value="ENOYL-COA HYDRATASE"/>
    <property type="match status" value="1"/>
</dbReference>
<dbReference type="Pfam" id="PF00378">
    <property type="entry name" value="ECH_1"/>
    <property type="match status" value="1"/>
</dbReference>
<accession>A0A1E3RWU3</accession>
<organism evidence="2 3">
    <name type="scientific">Mycolicibacterium holsaticum</name>
    <dbReference type="NCBI Taxonomy" id="152142"/>
    <lineage>
        <taxon>Bacteria</taxon>
        <taxon>Bacillati</taxon>
        <taxon>Actinomycetota</taxon>
        <taxon>Actinomycetes</taxon>
        <taxon>Mycobacteriales</taxon>
        <taxon>Mycobacteriaceae</taxon>
        <taxon>Mycolicibacterium</taxon>
    </lineage>
</organism>
<comment type="similarity">
    <text evidence="1">Belongs to the enoyl-CoA hydratase/isomerase family.</text>
</comment>
<dbReference type="Gene3D" id="3.90.226.10">
    <property type="entry name" value="2-enoyl-CoA Hydratase, Chain A, domain 1"/>
    <property type="match status" value="1"/>
</dbReference>
<reference evidence="3" key="1">
    <citation type="submission" date="2016-09" db="EMBL/GenBank/DDBJ databases">
        <authorList>
            <person name="Greninger A.L."/>
            <person name="Jerome K.R."/>
            <person name="Mcnair B."/>
            <person name="Wallis C."/>
            <person name="Fang F."/>
        </authorList>
    </citation>
    <scope>NUCLEOTIDE SEQUENCE [LARGE SCALE GENOMIC DNA]</scope>
    <source>
        <strain evidence="3">M7</strain>
    </source>
</reference>
<dbReference type="EMBL" id="MIGZ01000041">
    <property type="protein sequence ID" value="ODQ94393.1"/>
    <property type="molecule type" value="Genomic_DNA"/>
</dbReference>
<dbReference type="InterPro" id="IPR051683">
    <property type="entry name" value="Enoyl-CoA_Hydratase/Isomerase"/>
</dbReference>
<dbReference type="PANTHER" id="PTHR42964:SF1">
    <property type="entry name" value="POLYKETIDE BIOSYNTHESIS ENOYL-COA HYDRATASE PKSH-RELATED"/>
    <property type="match status" value="1"/>
</dbReference>
<name>A0A1E3RWU3_9MYCO</name>
<sequence length="261" mass="27025">MPVTGVRYQSADGIATLTLDEVENKNALSATLVRGLNGALERALADPDVRAIVITNGGNTFCAGADLRAGAERSKTDVVPVFNMILDAPKPVVARIAGHCVAGGVGLAAACDISVIDERARLGFTEVRIGVVPAIISLVCLPKLTRADASDLMLSGRRITGAEAARIGLVNYAVAAGELDQKIAELLGELLAGGPIAIRETKRLIRSMSSMASPEAFAAMTALSTALFASDEAAEGMAAFREKRSAAWIPGSCETADAKAY</sequence>
<keyword evidence="3" id="KW-1185">Reference proteome</keyword>
<proteinExistence type="inferred from homology"/>
<comment type="caution">
    <text evidence="2">The sequence shown here is derived from an EMBL/GenBank/DDBJ whole genome shotgun (WGS) entry which is preliminary data.</text>
</comment>
<dbReference type="InterPro" id="IPR029045">
    <property type="entry name" value="ClpP/crotonase-like_dom_sf"/>
</dbReference>
<dbReference type="GO" id="GO:0003824">
    <property type="term" value="F:catalytic activity"/>
    <property type="evidence" value="ECO:0007669"/>
    <property type="project" value="UniProtKB-ARBA"/>
</dbReference>
<dbReference type="SUPFAM" id="SSF52096">
    <property type="entry name" value="ClpP/crotonase"/>
    <property type="match status" value="1"/>
</dbReference>
<dbReference type="Proteomes" id="UP000094243">
    <property type="component" value="Unassembled WGS sequence"/>
</dbReference>
<protein>
    <recommendedName>
        <fullName evidence="4">Enoyl-CoA hydratase</fullName>
    </recommendedName>
</protein>
<dbReference type="Gene3D" id="1.10.12.10">
    <property type="entry name" value="Lyase 2-enoyl-coa Hydratase, Chain A, domain 2"/>
    <property type="match status" value="1"/>
</dbReference>
<evidence type="ECO:0000313" key="3">
    <source>
        <dbReference type="Proteomes" id="UP000094243"/>
    </source>
</evidence>
<dbReference type="AlphaFoldDB" id="A0A1E3RWU3"/>
<evidence type="ECO:0008006" key="4">
    <source>
        <dbReference type="Google" id="ProtNLM"/>
    </source>
</evidence>
<dbReference type="InterPro" id="IPR001753">
    <property type="entry name" value="Enoyl-CoA_hydra/iso"/>
</dbReference>